<reference evidence="3 4" key="1">
    <citation type="submission" date="2024-03" db="EMBL/GenBank/DDBJ databases">
        <title>Draft genome sequence of Pseudonocardia carboxydivorans JCM 14827.</title>
        <authorList>
            <person name="Duangmal K."/>
        </authorList>
    </citation>
    <scope>NUCLEOTIDE SEQUENCE [LARGE SCALE GENOMIC DNA]</scope>
    <source>
        <strain evidence="3 4">JCM 14827</strain>
    </source>
</reference>
<dbReference type="PANTHER" id="PTHR46268">
    <property type="entry name" value="STRESS RESPONSE PROTEIN NHAX"/>
    <property type="match status" value="1"/>
</dbReference>
<evidence type="ECO:0000256" key="1">
    <source>
        <dbReference type="ARBA" id="ARBA00008791"/>
    </source>
</evidence>
<proteinExistence type="inferred from homology"/>
<name>A0ABU9ALW7_PSEA5</name>
<evidence type="ECO:0000313" key="4">
    <source>
        <dbReference type="Proteomes" id="UP001367513"/>
    </source>
</evidence>
<dbReference type="InterPro" id="IPR006016">
    <property type="entry name" value="UspA"/>
</dbReference>
<keyword evidence="4" id="KW-1185">Reference proteome</keyword>
<dbReference type="PANTHER" id="PTHR46268:SF6">
    <property type="entry name" value="UNIVERSAL STRESS PROTEIN UP12"/>
    <property type="match status" value="1"/>
</dbReference>
<dbReference type="SUPFAM" id="SSF52402">
    <property type="entry name" value="Adenine nucleotide alpha hydrolases-like"/>
    <property type="match status" value="1"/>
</dbReference>
<dbReference type="EMBL" id="JBBPIX010000028">
    <property type="protein sequence ID" value="MEK6467436.1"/>
    <property type="molecule type" value="Genomic_DNA"/>
</dbReference>
<sequence length="166" mass="17129">MEQERTVRDDEIVVGTDGSQGGRAALAWAVAEAARSGRWVRAVRVWDPAPLFAPPAPVFVVRSVVREDEERALESDLAEIPVPEGVRVEGELLEGVVVGELVAQSAEAAMLVVGSHGHGPLGRAVLGSVSAACVRRAGCPVVVVTPRRAAVLLGATGAGAASDAPR</sequence>
<dbReference type="CDD" id="cd00293">
    <property type="entry name" value="USP-like"/>
    <property type="match status" value="1"/>
</dbReference>
<dbReference type="PRINTS" id="PR01438">
    <property type="entry name" value="UNVRSLSTRESS"/>
</dbReference>
<dbReference type="InterPro" id="IPR006015">
    <property type="entry name" value="Universal_stress_UspA"/>
</dbReference>
<evidence type="ECO:0000259" key="2">
    <source>
        <dbReference type="Pfam" id="PF00582"/>
    </source>
</evidence>
<gene>
    <name evidence="3" type="ORF">WG925_27180</name>
</gene>
<organism evidence="3 4">
    <name type="scientific">Pseudonocardia alni subsp. carboxydivorans</name>
    <dbReference type="NCBI Taxonomy" id="415010"/>
    <lineage>
        <taxon>Bacteria</taxon>
        <taxon>Bacillati</taxon>
        <taxon>Actinomycetota</taxon>
        <taxon>Actinomycetes</taxon>
        <taxon>Pseudonocardiales</taxon>
        <taxon>Pseudonocardiaceae</taxon>
        <taxon>Pseudonocardia</taxon>
    </lineage>
</organism>
<accession>A0ABU9ALW7</accession>
<dbReference type="Proteomes" id="UP001367513">
    <property type="component" value="Unassembled WGS sequence"/>
</dbReference>
<protein>
    <submittedName>
        <fullName evidence="3">Universal stress protein</fullName>
    </submittedName>
</protein>
<dbReference type="RefSeq" id="WP_346104427.1">
    <property type="nucleotide sequence ID" value="NZ_BAAAOD010000035.1"/>
</dbReference>
<dbReference type="InterPro" id="IPR014729">
    <property type="entry name" value="Rossmann-like_a/b/a_fold"/>
</dbReference>
<comment type="similarity">
    <text evidence="1">Belongs to the universal stress protein A family.</text>
</comment>
<feature type="domain" description="UspA" evidence="2">
    <location>
        <begin position="12"/>
        <end position="144"/>
    </location>
</feature>
<comment type="caution">
    <text evidence="3">The sequence shown here is derived from an EMBL/GenBank/DDBJ whole genome shotgun (WGS) entry which is preliminary data.</text>
</comment>
<dbReference type="Gene3D" id="3.40.50.620">
    <property type="entry name" value="HUPs"/>
    <property type="match status" value="1"/>
</dbReference>
<evidence type="ECO:0000313" key="3">
    <source>
        <dbReference type="EMBL" id="MEK6467436.1"/>
    </source>
</evidence>
<dbReference type="Pfam" id="PF00582">
    <property type="entry name" value="Usp"/>
    <property type="match status" value="1"/>
</dbReference>